<dbReference type="InterPro" id="IPR031811">
    <property type="entry name" value="ALGX/ALGJ_SGNH-like"/>
</dbReference>
<dbReference type="Pfam" id="PF16822">
    <property type="entry name" value="ALGX"/>
    <property type="match status" value="1"/>
</dbReference>
<keyword evidence="6" id="KW-0016">Alginate biosynthesis</keyword>
<dbReference type="EMBL" id="CAKJVE010000004">
    <property type="protein sequence ID" value="CAG9704370.1"/>
    <property type="molecule type" value="Genomic_DNA"/>
</dbReference>
<keyword evidence="3" id="KW-0808">Transferase</keyword>
<comment type="pathway">
    <text evidence="2">Glycan biosynthesis; alginate biosynthesis.</text>
</comment>
<name>A0AA86JDI4_9CLOT</name>
<reference evidence="8" key="1">
    <citation type="submission" date="2021-10" db="EMBL/GenBank/DDBJ databases">
        <authorList>
            <person name="Mesa V."/>
        </authorList>
    </citation>
    <scope>NUCLEOTIDE SEQUENCE</scope>
    <source>
        <strain evidence="8">CC3_PB</strain>
    </source>
</reference>
<comment type="caution">
    <text evidence="8">The sequence shown here is derived from an EMBL/GenBank/DDBJ whole genome shotgun (WGS) entry which is preliminary data.</text>
</comment>
<evidence type="ECO:0000313" key="9">
    <source>
        <dbReference type="Proteomes" id="UP000789738"/>
    </source>
</evidence>
<keyword evidence="5" id="KW-0574">Periplasm</keyword>
<proteinExistence type="predicted"/>
<keyword evidence="4" id="KW-0732">Signal</keyword>
<evidence type="ECO:0000256" key="6">
    <source>
        <dbReference type="ARBA" id="ARBA00022841"/>
    </source>
</evidence>
<dbReference type="GO" id="GO:0016740">
    <property type="term" value="F:transferase activity"/>
    <property type="evidence" value="ECO:0007669"/>
    <property type="project" value="UniProtKB-KW"/>
</dbReference>
<evidence type="ECO:0000313" key="8">
    <source>
        <dbReference type="EMBL" id="CAG9704370.1"/>
    </source>
</evidence>
<evidence type="ECO:0000259" key="7">
    <source>
        <dbReference type="Pfam" id="PF16822"/>
    </source>
</evidence>
<accession>A0AA86JDI4</accession>
<evidence type="ECO:0000256" key="4">
    <source>
        <dbReference type="ARBA" id="ARBA00022729"/>
    </source>
</evidence>
<organism evidence="8 9">
    <name type="scientific">Clostridium neonatale</name>
    <dbReference type="NCBI Taxonomy" id="137838"/>
    <lineage>
        <taxon>Bacteria</taxon>
        <taxon>Bacillati</taxon>
        <taxon>Bacillota</taxon>
        <taxon>Clostridia</taxon>
        <taxon>Eubacteriales</taxon>
        <taxon>Clostridiaceae</taxon>
        <taxon>Clostridium</taxon>
    </lineage>
</organism>
<evidence type="ECO:0000256" key="1">
    <source>
        <dbReference type="ARBA" id="ARBA00004418"/>
    </source>
</evidence>
<feature type="domain" description="AlgX/AlgJ SGNH hydrolase-like" evidence="7">
    <location>
        <begin position="97"/>
        <end position="259"/>
    </location>
</feature>
<dbReference type="RefSeq" id="WP_317077430.1">
    <property type="nucleotide sequence ID" value="NZ_CAKJVE010000004.1"/>
</dbReference>
<dbReference type="InterPro" id="IPR013783">
    <property type="entry name" value="Ig-like_fold"/>
</dbReference>
<dbReference type="GO" id="GO:0042121">
    <property type="term" value="P:alginic acid biosynthetic process"/>
    <property type="evidence" value="ECO:0007669"/>
    <property type="project" value="UniProtKB-KW"/>
</dbReference>
<protein>
    <submittedName>
        <fullName evidence="8">ALGX domain-containing protein</fullName>
    </submittedName>
</protein>
<evidence type="ECO:0000256" key="5">
    <source>
        <dbReference type="ARBA" id="ARBA00022764"/>
    </source>
</evidence>
<dbReference type="Gene3D" id="2.60.40.10">
    <property type="entry name" value="Immunoglobulins"/>
    <property type="match status" value="1"/>
</dbReference>
<evidence type="ECO:0000256" key="2">
    <source>
        <dbReference type="ARBA" id="ARBA00005182"/>
    </source>
</evidence>
<dbReference type="AlphaFoldDB" id="A0AA86JDI4"/>
<sequence length="502" mass="57985">MNKLKKMKIIFILCFIIMISIPMMCVNRIKGKVSETEKRTLAQFPNFINEGDGKFNHNFPQEFNSWINDNIGFREFFGKINAKINYNLMESSPSNSVHIGKDGWLFYTNDNNIEIASGEYLLDEKILLEIKNEQEAIQKALAKKGIEYVLVLTPSKASIYPEEIKGANFKVRETPIDVVEKYLKENTTIKVINTKDELLKAKDNGIQVYNKTDTHWNEEGAYIGYKNVINELNNWGIINTKVADINQVPYTYKGEFSAMMGDISLIDSENIMATEIINPKATEVENNDLLNLLERVQINDNFGYGGNRFYNNGSIKNKNILMYGDSFFGKWKIPELFAENASNFNYVWSDSIKGEVIDKVKPDVVIFERTERYITTLAKKADPLMVYGKLKNPSAEIISDTTPEKVIKGEKYNINITVKNTTNQIWRKERNIRLCIFQNGYDYGYRIDIPEGIEIKPEEEHTFTLYGFQAPNSKSTYLEYQMVEEGITYFGEKQKKDIIIEW</sequence>
<comment type="subcellular location">
    <subcellularLocation>
        <location evidence="1">Periplasm</location>
    </subcellularLocation>
</comment>
<dbReference type="GO" id="GO:0042597">
    <property type="term" value="C:periplasmic space"/>
    <property type="evidence" value="ECO:0007669"/>
    <property type="project" value="UniProtKB-SubCell"/>
</dbReference>
<evidence type="ECO:0000256" key="3">
    <source>
        <dbReference type="ARBA" id="ARBA00022679"/>
    </source>
</evidence>
<dbReference type="Proteomes" id="UP000789738">
    <property type="component" value="Unassembled WGS sequence"/>
</dbReference>
<gene>
    <name evidence="8" type="ORF">CNEO_41196</name>
</gene>